<dbReference type="GO" id="GO:0005829">
    <property type="term" value="C:cytosol"/>
    <property type="evidence" value="ECO:0007669"/>
    <property type="project" value="TreeGrafter"/>
</dbReference>
<dbReference type="EMBL" id="LDAU01000102">
    <property type="protein sequence ID" value="KRX06057.1"/>
    <property type="molecule type" value="Genomic_DNA"/>
</dbReference>
<dbReference type="GO" id="GO:0051087">
    <property type="term" value="F:protein-folding chaperone binding"/>
    <property type="evidence" value="ECO:0007669"/>
    <property type="project" value="TreeGrafter"/>
</dbReference>
<reference evidence="4 5" key="1">
    <citation type="journal article" date="2015" name="Sci. Rep.">
        <title>Genome of the facultative scuticociliatosis pathogen Pseudocohnilembus persalinus provides insight into its virulence through horizontal gene transfer.</title>
        <authorList>
            <person name="Xiong J."/>
            <person name="Wang G."/>
            <person name="Cheng J."/>
            <person name="Tian M."/>
            <person name="Pan X."/>
            <person name="Warren A."/>
            <person name="Jiang C."/>
            <person name="Yuan D."/>
            <person name="Miao W."/>
        </authorList>
    </citation>
    <scope>NUCLEOTIDE SEQUENCE [LARGE SCALE GENOMIC DNA]</scope>
    <source>
        <strain evidence="4">36N120E</strain>
    </source>
</reference>
<feature type="domain" description="CS" evidence="3">
    <location>
        <begin position="3"/>
        <end position="91"/>
    </location>
</feature>
<dbReference type="InterPro" id="IPR045250">
    <property type="entry name" value="p23-like"/>
</dbReference>
<dbReference type="PANTHER" id="PTHR22932:SF1">
    <property type="entry name" value="CO-CHAPERONE PROTEIN DAF-41"/>
    <property type="match status" value="1"/>
</dbReference>
<name>A0A0V0QUL1_PSEPJ</name>
<comment type="caution">
    <text evidence="4">The sequence shown here is derived from an EMBL/GenBank/DDBJ whole genome shotgun (WGS) entry which is preliminary data.</text>
</comment>
<dbReference type="FunFam" id="2.60.40.790:FF:000039">
    <property type="entry name" value="CS domain containing protein"/>
    <property type="match status" value="1"/>
</dbReference>
<dbReference type="InParanoid" id="A0A0V0QUL1"/>
<dbReference type="GO" id="GO:0051879">
    <property type="term" value="F:Hsp90 protein binding"/>
    <property type="evidence" value="ECO:0007669"/>
    <property type="project" value="InterPro"/>
</dbReference>
<comment type="similarity">
    <text evidence="1">Belongs to the p23/wos2 family.</text>
</comment>
<dbReference type="Pfam" id="PF04969">
    <property type="entry name" value="CS"/>
    <property type="match status" value="1"/>
</dbReference>
<gene>
    <name evidence="4" type="ORF">PPERSA_01135</name>
</gene>
<dbReference type="CDD" id="cd06465">
    <property type="entry name" value="p23_hB-ind1_like"/>
    <property type="match status" value="1"/>
</dbReference>
<dbReference type="OMA" id="IEHKVTD"/>
<dbReference type="OrthoDB" id="1564555at2759"/>
<dbReference type="AlphaFoldDB" id="A0A0V0QUL1"/>
<dbReference type="PROSITE" id="PS51203">
    <property type="entry name" value="CS"/>
    <property type="match status" value="1"/>
</dbReference>
<evidence type="ECO:0000313" key="5">
    <source>
        <dbReference type="Proteomes" id="UP000054937"/>
    </source>
</evidence>
<protein>
    <submittedName>
        <fullName evidence="4">HSP20-like chaperone</fullName>
    </submittedName>
</protein>
<feature type="region of interest" description="Disordered" evidence="2">
    <location>
        <begin position="161"/>
        <end position="205"/>
    </location>
</feature>
<sequence>MATLSAPFKWTQRKEHIYLTVELRDIKDEKIDIQPNTLKFSGKSDGKQYDGEVEFYDEIDVEKSSYTILGLHARFLLAKKNQDADFWPRLTKDKTKQQNITVDWDRYVDEDEDTEENKMDWDQSQMQGMEGLMGGMGGMGGMQGMQQMQQMQQMQAAMQGMQGMGGMGGMPGMPGQGEEDDSDDEDPNQDLDKEEEVVNEEAKKE</sequence>
<dbReference type="InterPro" id="IPR007052">
    <property type="entry name" value="CS_dom"/>
</dbReference>
<dbReference type="GO" id="GO:0005634">
    <property type="term" value="C:nucleus"/>
    <property type="evidence" value="ECO:0007669"/>
    <property type="project" value="TreeGrafter"/>
</dbReference>
<proteinExistence type="inferred from homology"/>
<feature type="compositionally biased region" description="Acidic residues" evidence="2">
    <location>
        <begin position="177"/>
        <end position="199"/>
    </location>
</feature>
<evidence type="ECO:0000313" key="4">
    <source>
        <dbReference type="EMBL" id="KRX06057.1"/>
    </source>
</evidence>
<keyword evidence="5" id="KW-1185">Reference proteome</keyword>
<dbReference type="PANTHER" id="PTHR22932">
    <property type="entry name" value="TELOMERASE-BINDING PROTEIN P23 HSP90 CO-CHAPERONE"/>
    <property type="match status" value="1"/>
</dbReference>
<evidence type="ECO:0000259" key="3">
    <source>
        <dbReference type="PROSITE" id="PS51203"/>
    </source>
</evidence>
<dbReference type="InterPro" id="IPR008978">
    <property type="entry name" value="HSP20-like_chaperone"/>
</dbReference>
<feature type="compositionally biased region" description="Gly residues" evidence="2">
    <location>
        <begin position="162"/>
        <end position="175"/>
    </location>
</feature>
<evidence type="ECO:0000256" key="2">
    <source>
        <dbReference type="SAM" id="MobiDB-lite"/>
    </source>
</evidence>
<evidence type="ECO:0000256" key="1">
    <source>
        <dbReference type="ARBA" id="ARBA00025733"/>
    </source>
</evidence>
<dbReference type="GO" id="GO:0051131">
    <property type="term" value="P:chaperone-mediated protein complex assembly"/>
    <property type="evidence" value="ECO:0007669"/>
    <property type="project" value="TreeGrafter"/>
</dbReference>
<dbReference type="Gene3D" id="2.60.40.790">
    <property type="match status" value="1"/>
</dbReference>
<dbReference type="Proteomes" id="UP000054937">
    <property type="component" value="Unassembled WGS sequence"/>
</dbReference>
<accession>A0A0V0QUL1</accession>
<organism evidence="4 5">
    <name type="scientific">Pseudocohnilembus persalinus</name>
    <name type="common">Ciliate</name>
    <dbReference type="NCBI Taxonomy" id="266149"/>
    <lineage>
        <taxon>Eukaryota</taxon>
        <taxon>Sar</taxon>
        <taxon>Alveolata</taxon>
        <taxon>Ciliophora</taxon>
        <taxon>Intramacronucleata</taxon>
        <taxon>Oligohymenophorea</taxon>
        <taxon>Scuticociliatia</taxon>
        <taxon>Philasterida</taxon>
        <taxon>Pseudocohnilembidae</taxon>
        <taxon>Pseudocohnilembus</taxon>
    </lineage>
</organism>
<dbReference type="SUPFAM" id="SSF49764">
    <property type="entry name" value="HSP20-like chaperones"/>
    <property type="match status" value="1"/>
</dbReference>
<dbReference type="GO" id="GO:0006457">
    <property type="term" value="P:protein folding"/>
    <property type="evidence" value="ECO:0007669"/>
    <property type="project" value="TreeGrafter"/>
</dbReference>